<proteinExistence type="predicted"/>
<feature type="region of interest" description="Disordered" evidence="1">
    <location>
        <begin position="1"/>
        <end position="52"/>
    </location>
</feature>
<dbReference type="Proteomes" id="UP001360560">
    <property type="component" value="Unassembled WGS sequence"/>
</dbReference>
<dbReference type="AlphaFoldDB" id="A0AAV5QP58"/>
<comment type="caution">
    <text evidence="2">The sequence shown here is derived from an EMBL/GenBank/DDBJ whole genome shotgun (WGS) entry which is preliminary data.</text>
</comment>
<name>A0AAV5QP58_9ASCO</name>
<evidence type="ECO:0000313" key="2">
    <source>
        <dbReference type="EMBL" id="GMM36377.1"/>
    </source>
</evidence>
<protein>
    <submittedName>
        <fullName evidence="2">Uncharacterized protein</fullName>
    </submittedName>
</protein>
<keyword evidence="3" id="KW-1185">Reference proteome</keyword>
<accession>A0AAV5QP58</accession>
<dbReference type="EMBL" id="BTFZ01000011">
    <property type="protein sequence ID" value="GMM36377.1"/>
    <property type="molecule type" value="Genomic_DNA"/>
</dbReference>
<organism evidence="2 3">
    <name type="scientific">Saccharomycopsis crataegensis</name>
    <dbReference type="NCBI Taxonomy" id="43959"/>
    <lineage>
        <taxon>Eukaryota</taxon>
        <taxon>Fungi</taxon>
        <taxon>Dikarya</taxon>
        <taxon>Ascomycota</taxon>
        <taxon>Saccharomycotina</taxon>
        <taxon>Saccharomycetes</taxon>
        <taxon>Saccharomycopsidaceae</taxon>
        <taxon>Saccharomycopsis</taxon>
    </lineage>
</organism>
<reference evidence="2 3" key="1">
    <citation type="journal article" date="2023" name="Elife">
        <title>Identification of key yeast species and microbe-microbe interactions impacting larval growth of Drosophila in the wild.</title>
        <authorList>
            <person name="Mure A."/>
            <person name="Sugiura Y."/>
            <person name="Maeda R."/>
            <person name="Honda K."/>
            <person name="Sakurai N."/>
            <person name="Takahashi Y."/>
            <person name="Watada M."/>
            <person name="Katoh T."/>
            <person name="Gotoh A."/>
            <person name="Gotoh Y."/>
            <person name="Taniguchi I."/>
            <person name="Nakamura K."/>
            <person name="Hayashi T."/>
            <person name="Katayama T."/>
            <person name="Uemura T."/>
            <person name="Hattori Y."/>
        </authorList>
    </citation>
    <scope>NUCLEOTIDE SEQUENCE [LARGE SCALE GENOMIC DNA]</scope>
    <source>
        <strain evidence="2 3">SC-9</strain>
    </source>
</reference>
<evidence type="ECO:0000256" key="1">
    <source>
        <dbReference type="SAM" id="MobiDB-lite"/>
    </source>
</evidence>
<gene>
    <name evidence="2" type="ORF">DASC09_037020</name>
</gene>
<evidence type="ECO:0000313" key="3">
    <source>
        <dbReference type="Proteomes" id="UP001360560"/>
    </source>
</evidence>
<sequence>MISFPKFGQYTSQSYTNHQSPPTSSTRRSTSSSLSTTSTTSSSSPSFKPTKSRKSKKSILMALLYYNNTDSFSRNFDSPFTNVYEFSHFYKLIIPWDQLSPIDPNYDLGPANFPNEKYISKYFEKLGLDIKGQDIHRPYEFGYFKLMIPSDCHNYNLSIKNYSKKDRRRNSLQLKYQEDHDYSDESGLVILDDNCFNCEPQLKSPLRKATPTFNPKLKLKYGAKCGYCSKFVPLVNESAEGGFLSYLDYFRHWMSDHFHVDTL</sequence>
<feature type="compositionally biased region" description="Low complexity" evidence="1">
    <location>
        <begin position="20"/>
        <end position="49"/>
    </location>
</feature>
<feature type="compositionally biased region" description="Polar residues" evidence="1">
    <location>
        <begin position="9"/>
        <end position="19"/>
    </location>
</feature>
<dbReference type="GeneID" id="90074352"/>
<dbReference type="RefSeq" id="XP_064853373.1">
    <property type="nucleotide sequence ID" value="XM_064997301.1"/>
</dbReference>